<dbReference type="AlphaFoldDB" id="A0A917EYJ5"/>
<dbReference type="EMBL" id="BMEL01000004">
    <property type="protein sequence ID" value="GGF32402.1"/>
    <property type="molecule type" value="Genomic_DNA"/>
</dbReference>
<reference evidence="2" key="2">
    <citation type="submission" date="2020-09" db="EMBL/GenBank/DDBJ databases">
        <authorList>
            <person name="Sun Q."/>
            <person name="Zhou Y."/>
        </authorList>
    </citation>
    <scope>NUCLEOTIDE SEQUENCE</scope>
    <source>
        <strain evidence="2">CGMCC 1.12153</strain>
    </source>
</reference>
<dbReference type="Gene3D" id="3.40.30.10">
    <property type="entry name" value="Glutaredoxin"/>
    <property type="match status" value="1"/>
</dbReference>
<reference evidence="2" key="1">
    <citation type="journal article" date="2014" name="Int. J. Syst. Evol. Microbiol.">
        <title>Complete genome sequence of Corynebacterium casei LMG S-19264T (=DSM 44701T), isolated from a smear-ripened cheese.</title>
        <authorList>
            <consortium name="US DOE Joint Genome Institute (JGI-PGF)"/>
            <person name="Walter F."/>
            <person name="Albersmeier A."/>
            <person name="Kalinowski J."/>
            <person name="Ruckert C."/>
        </authorList>
    </citation>
    <scope>NUCLEOTIDE SEQUENCE</scope>
    <source>
        <strain evidence="2">CGMCC 1.12153</strain>
    </source>
</reference>
<dbReference type="RefSeq" id="WP_188378746.1">
    <property type="nucleotide sequence ID" value="NZ_BMEL01000004.1"/>
</dbReference>
<feature type="domain" description="Thioredoxin" evidence="1">
    <location>
        <begin position="12"/>
        <end position="86"/>
    </location>
</feature>
<protein>
    <submittedName>
        <fullName evidence="2">Thioredoxin-like protein YusE</fullName>
    </submittedName>
</protein>
<evidence type="ECO:0000313" key="2">
    <source>
        <dbReference type="EMBL" id="GGF32402.1"/>
    </source>
</evidence>
<gene>
    <name evidence="2" type="primary">yusE</name>
    <name evidence="2" type="ORF">GCM10010954_34500</name>
</gene>
<dbReference type="CDD" id="cd02947">
    <property type="entry name" value="TRX_family"/>
    <property type="match status" value="1"/>
</dbReference>
<evidence type="ECO:0000259" key="1">
    <source>
        <dbReference type="Pfam" id="PF00085"/>
    </source>
</evidence>
<organism evidence="2 3">
    <name type="scientific">Halobacillus andaensis</name>
    <dbReference type="NCBI Taxonomy" id="1176239"/>
    <lineage>
        <taxon>Bacteria</taxon>
        <taxon>Bacillati</taxon>
        <taxon>Bacillota</taxon>
        <taxon>Bacilli</taxon>
        <taxon>Bacillales</taxon>
        <taxon>Bacillaceae</taxon>
        <taxon>Halobacillus</taxon>
    </lineage>
</organism>
<dbReference type="InterPro" id="IPR013766">
    <property type="entry name" value="Thioredoxin_domain"/>
</dbReference>
<name>A0A917EYJ5_HALAA</name>
<dbReference type="Proteomes" id="UP000660110">
    <property type="component" value="Unassembled WGS sequence"/>
</dbReference>
<dbReference type="InterPro" id="IPR036249">
    <property type="entry name" value="Thioredoxin-like_sf"/>
</dbReference>
<evidence type="ECO:0000313" key="3">
    <source>
        <dbReference type="Proteomes" id="UP000660110"/>
    </source>
</evidence>
<dbReference type="Pfam" id="PF00085">
    <property type="entry name" value="Thioredoxin"/>
    <property type="match status" value="1"/>
</dbReference>
<accession>A0A917EYJ5</accession>
<keyword evidence="3" id="KW-1185">Reference proteome</keyword>
<sequence>MQVIENQESFNINDHELALIYIYTPFCGTCRLARTFLEAVEHTIGRSVFYELNASLHPEFMQEYQIKSVPCLLITKYGQTLEKTYAFHSVSHMYEKTKEYV</sequence>
<dbReference type="SUPFAM" id="SSF52833">
    <property type="entry name" value="Thioredoxin-like"/>
    <property type="match status" value="1"/>
</dbReference>
<comment type="caution">
    <text evidence="2">The sequence shown here is derived from an EMBL/GenBank/DDBJ whole genome shotgun (WGS) entry which is preliminary data.</text>
</comment>
<proteinExistence type="predicted"/>